<dbReference type="AlphaFoldDB" id="A0A367R803"/>
<proteinExistence type="predicted"/>
<dbReference type="SUPFAM" id="SSF51735">
    <property type="entry name" value="NAD(P)-binding Rossmann-fold domains"/>
    <property type="match status" value="1"/>
</dbReference>
<accession>A0A367R803</accession>
<dbReference type="GO" id="GO:0004029">
    <property type="term" value="F:aldehyde dehydrogenase (NAD+) activity"/>
    <property type="evidence" value="ECO:0007669"/>
    <property type="project" value="TreeGrafter"/>
</dbReference>
<evidence type="ECO:0000259" key="1">
    <source>
        <dbReference type="Pfam" id="PF01370"/>
    </source>
</evidence>
<dbReference type="InterPro" id="IPR036291">
    <property type="entry name" value="NAD(P)-bd_dom_sf"/>
</dbReference>
<dbReference type="EMBL" id="LXQE01000164">
    <property type="protein sequence ID" value="RCJ32637.1"/>
    <property type="molecule type" value="Genomic_DNA"/>
</dbReference>
<sequence length="312" mass="33400">MKIFVAGATGAIGRPLIAQLLIKGHNVVALTRSLERARTLTAQGVEPAIADIFDADAIKTAIIGAQPEVVIEQLTALPKTYTGESMSAAAPLNQRIRLEGGANVLAAAQAAGVHRYLRQSIAFWAIPGAGLADEETPLAFDASPAVAADAHIVTEIERNLLGNPNLQGIALRYGFLYGPGTWFAPDGDVAQQVRQQQFPIVGNGEGVWSWIHIEDAAIATVTAAERGNPGIYLITDDHPLTVREWLSAYAQWLNAPPPPQISVEEALRIGGADAVYYGTQMRGAWNAKAKRELNFQPRSLEWLVESAVARAS</sequence>
<dbReference type="Gene3D" id="3.40.50.720">
    <property type="entry name" value="NAD(P)-binding Rossmann-like Domain"/>
    <property type="match status" value="1"/>
</dbReference>
<dbReference type="InterPro" id="IPR001509">
    <property type="entry name" value="Epimerase_deHydtase"/>
</dbReference>
<evidence type="ECO:0000313" key="2">
    <source>
        <dbReference type="EMBL" id="RCJ32637.1"/>
    </source>
</evidence>
<dbReference type="Pfam" id="PF01370">
    <property type="entry name" value="Epimerase"/>
    <property type="match status" value="1"/>
</dbReference>
<dbReference type="PANTHER" id="PTHR48079">
    <property type="entry name" value="PROTEIN YEEZ"/>
    <property type="match status" value="1"/>
</dbReference>
<feature type="domain" description="NAD-dependent epimerase/dehydratase" evidence="1">
    <location>
        <begin position="3"/>
        <end position="234"/>
    </location>
</feature>
<dbReference type="InterPro" id="IPR051783">
    <property type="entry name" value="NAD(P)-dependent_oxidoreduct"/>
</dbReference>
<protein>
    <submittedName>
        <fullName evidence="2">dTDP-4-dehydrorhamnose reductase</fullName>
    </submittedName>
</protein>
<dbReference type="PANTHER" id="PTHR48079:SF6">
    <property type="entry name" value="NAD(P)-BINDING DOMAIN-CONTAINING PROTEIN-RELATED"/>
    <property type="match status" value="1"/>
</dbReference>
<organism evidence="2 3">
    <name type="scientific">Nostoc punctiforme NIES-2108</name>
    <dbReference type="NCBI Taxonomy" id="1356359"/>
    <lineage>
        <taxon>Bacteria</taxon>
        <taxon>Bacillati</taxon>
        <taxon>Cyanobacteriota</taxon>
        <taxon>Cyanophyceae</taxon>
        <taxon>Nostocales</taxon>
        <taxon>Nostocaceae</taxon>
        <taxon>Nostoc</taxon>
    </lineage>
</organism>
<name>A0A367R803_NOSPU</name>
<dbReference type="GO" id="GO:0005737">
    <property type="term" value="C:cytoplasm"/>
    <property type="evidence" value="ECO:0007669"/>
    <property type="project" value="TreeGrafter"/>
</dbReference>
<comment type="caution">
    <text evidence="2">The sequence shown here is derived from an EMBL/GenBank/DDBJ whole genome shotgun (WGS) entry which is preliminary data.</text>
</comment>
<dbReference type="Proteomes" id="UP000252085">
    <property type="component" value="Unassembled WGS sequence"/>
</dbReference>
<evidence type="ECO:0000313" key="3">
    <source>
        <dbReference type="Proteomes" id="UP000252085"/>
    </source>
</evidence>
<gene>
    <name evidence="2" type="ORF">A6769_27610</name>
</gene>
<reference evidence="2 3" key="1">
    <citation type="submission" date="2016-04" db="EMBL/GenBank/DDBJ databases">
        <authorList>
            <person name="Evans L.H."/>
            <person name="Alamgir A."/>
            <person name="Owens N."/>
            <person name="Weber N.D."/>
            <person name="Virtaneva K."/>
            <person name="Barbian K."/>
            <person name="Babar A."/>
            <person name="Rosenke K."/>
        </authorList>
    </citation>
    <scope>NUCLEOTIDE SEQUENCE [LARGE SCALE GENOMIC DNA]</scope>
    <source>
        <strain evidence="2">NIES-2108</strain>
    </source>
</reference>